<dbReference type="Pfam" id="PF06500">
    <property type="entry name" value="FrsA-like"/>
    <property type="match status" value="1"/>
</dbReference>
<reference evidence="2 3" key="1">
    <citation type="submission" date="2020-01" db="EMBL/GenBank/DDBJ databases">
        <title>Identification and distribution of gene clusters putatively required for synthesis of sphingolipid metabolism inhibitors in phylogenetically diverse species of the filamentous fungus Fusarium.</title>
        <authorList>
            <person name="Kim H.-S."/>
            <person name="Busman M."/>
            <person name="Brown D.W."/>
            <person name="Divon H."/>
            <person name="Uhlig S."/>
            <person name="Proctor R.H."/>
        </authorList>
    </citation>
    <scope>NUCLEOTIDE SEQUENCE [LARGE SCALE GENOMIC DNA]</scope>
    <source>
        <strain evidence="2 3">NRRL 20459</strain>
    </source>
</reference>
<sequence>MSTHSSTAPSQRQWIMGQSAFERRMPHHGGIAALWETMWKLPCLKGLYPFNDGAYEDFEPIFERLIADKVNDGTAKEFTQAFFPTAEKLEREADQAVQQGDKTLANNLYLRAACVLRIARFPYLTAYPHVNDPVKWQAWELQKNVYMKAGHEWTTPLAEVTIPHLYRKGADRDALALYVRVPQQQASTQTNKWPVVLLLTGLDGYRPDFTVLFDQLLSRGWAVMAAEVPGTADCPADSADPESPDRLWSSVLEWMRSDGRFDMGHVLCWGLSTGGYYAIRIAHTHKDQLLGSIAQGAGCHYFYDRDWIDKADGHEYPFQLSPAFAMKHGFESIEEYKQGVQQKFSLLELGVIQKPSTRLLLLNGTVDGLMPIEDSMMLFEHGSPKEARFFTGASHMGNPMAMLTAFSWMEEVMASKS</sequence>
<dbReference type="SUPFAM" id="SSF53474">
    <property type="entry name" value="alpha/beta-Hydrolases"/>
    <property type="match status" value="1"/>
</dbReference>
<evidence type="ECO:0000313" key="3">
    <source>
        <dbReference type="Proteomes" id="UP000554235"/>
    </source>
</evidence>
<dbReference type="Gene3D" id="3.40.50.1820">
    <property type="entry name" value="alpha/beta hydrolase"/>
    <property type="match status" value="1"/>
</dbReference>
<name>A0A8H4LE19_9HYPO</name>
<keyword evidence="1" id="KW-0378">Hydrolase</keyword>
<dbReference type="Proteomes" id="UP000554235">
    <property type="component" value="Unassembled WGS sequence"/>
</dbReference>
<gene>
    <name evidence="2" type="ORF">FALBO_5873</name>
</gene>
<proteinExistence type="predicted"/>
<dbReference type="InterPro" id="IPR010520">
    <property type="entry name" value="FrsA-like"/>
</dbReference>
<dbReference type="GO" id="GO:0016787">
    <property type="term" value="F:hydrolase activity"/>
    <property type="evidence" value="ECO:0007669"/>
    <property type="project" value="UniProtKB-KW"/>
</dbReference>
<accession>A0A8H4LE19</accession>
<dbReference type="PANTHER" id="PTHR22946:SF12">
    <property type="entry name" value="CONIDIAL PIGMENT BIOSYNTHESIS PROTEIN AYG1 (AFU_ORTHOLOGUE AFUA_2G17550)"/>
    <property type="match status" value="1"/>
</dbReference>
<dbReference type="InterPro" id="IPR029058">
    <property type="entry name" value="AB_hydrolase_fold"/>
</dbReference>
<comment type="caution">
    <text evidence="2">The sequence shown here is derived from an EMBL/GenBank/DDBJ whole genome shotgun (WGS) entry which is preliminary data.</text>
</comment>
<dbReference type="EMBL" id="JAADYS010000769">
    <property type="protein sequence ID" value="KAF4467261.1"/>
    <property type="molecule type" value="Genomic_DNA"/>
</dbReference>
<dbReference type="AlphaFoldDB" id="A0A8H4LE19"/>
<dbReference type="PANTHER" id="PTHR22946">
    <property type="entry name" value="DIENELACTONE HYDROLASE DOMAIN-CONTAINING PROTEIN-RELATED"/>
    <property type="match status" value="1"/>
</dbReference>
<dbReference type="FunFam" id="3.40.50.1820:FF:000145">
    <property type="entry name" value="Pigment biosynthesis protein"/>
    <property type="match status" value="1"/>
</dbReference>
<evidence type="ECO:0000313" key="2">
    <source>
        <dbReference type="EMBL" id="KAF4467261.1"/>
    </source>
</evidence>
<evidence type="ECO:0000256" key="1">
    <source>
        <dbReference type="ARBA" id="ARBA00022801"/>
    </source>
</evidence>
<dbReference type="OrthoDB" id="5409895at2759"/>
<keyword evidence="3" id="KW-1185">Reference proteome</keyword>
<organism evidence="2 3">
    <name type="scientific">Fusarium albosuccineum</name>
    <dbReference type="NCBI Taxonomy" id="1237068"/>
    <lineage>
        <taxon>Eukaryota</taxon>
        <taxon>Fungi</taxon>
        <taxon>Dikarya</taxon>
        <taxon>Ascomycota</taxon>
        <taxon>Pezizomycotina</taxon>
        <taxon>Sordariomycetes</taxon>
        <taxon>Hypocreomycetidae</taxon>
        <taxon>Hypocreales</taxon>
        <taxon>Nectriaceae</taxon>
        <taxon>Fusarium</taxon>
        <taxon>Fusarium decemcellulare species complex</taxon>
    </lineage>
</organism>
<protein>
    <submittedName>
        <fullName evidence="2">Pigment biosynthesis ayg1</fullName>
    </submittedName>
</protein>
<dbReference type="InterPro" id="IPR050261">
    <property type="entry name" value="FrsA_esterase"/>
</dbReference>